<evidence type="ECO:0000256" key="1">
    <source>
        <dbReference type="ARBA" id="ARBA00022737"/>
    </source>
</evidence>
<dbReference type="Gene3D" id="1.25.40.20">
    <property type="entry name" value="Ankyrin repeat-containing domain"/>
    <property type="match status" value="6"/>
</dbReference>
<feature type="repeat" description="ANK" evidence="3">
    <location>
        <begin position="770"/>
        <end position="802"/>
    </location>
</feature>
<gene>
    <name evidence="4" type="ORF">TBRA_LOCUS9083</name>
</gene>
<evidence type="ECO:0000313" key="5">
    <source>
        <dbReference type="Proteomes" id="UP000479190"/>
    </source>
</evidence>
<dbReference type="Pfam" id="PF12796">
    <property type="entry name" value="Ank_2"/>
    <property type="match status" value="4"/>
</dbReference>
<sequence length="944" mass="106688">MDGVPLRTITDQLRELKGSVNLIEPRARCAFFAIFNELIRSWNGGPLPNLLDVYNADEIEAILKLAVEDPVAPEAHRLEFVELVAAIGYRDGSRRAGPPVRYRVTPLHRLFYSQACSEFDRMARALFRIYDRFTVNCVDASPEDPEAINVSHLHVACCVGDGLDIVERCLASGHDPNVFTKSGVTPLYLALTLGNRALIELLLRRGALPSLEVCGGFRVSALHHICCFCRDDLGTARFFFDVCHEIGRPLEINAGDSVGDTPLHVALTYGCSVGLLRLLLEHGADPNAANLEGTRPLHVVCERQYPYEFLESLCNLVRDTGRPVYMDVRDSRGWTPLHSALRAGNIKAAEFLLENRADATWADNQGWTPRSLIYEFDLNYMDERGFTHFQAACSVPNGRELVVKFLQHGQNPNFFVNGYSLLRTALHNDTEWAAELLRRGADPTYVDADGSTALHTICRDGRVYLLNLVQVAVQINVPDKKGDSPLHLALESGNKEATEILLTKGADPNLVNAKGSTPLHIMCQKSEGYKLVEIFFKIVNDIGKPVQVNVRDSFGNTPLHLTIRHTSMKKSEILLVNGANPNLADKDGCTALHLICNTRRHDAMRRFFEIIDKNPQTVQIDAQNKNGDTPLHMAVRTGNNKKFEMLLNRGADPNVTNQDRWTALHFLSRRISDDFMLHFFEITDKIRRTVQIDAQNKDGDTPLLMALQSRGTKKFEMLLERGADPNVINRDGWTALHFLSRRISDDFMLHFFEITDNIRKTVQIDAQNKDGDTPLHMAVRSGSNKKFEMLLERGADPNVTNRDGWTALHFLSRRISDDFMWHFFEITDKIRRTVMIDARDKKGRTPLCAALFVKNTEAAEQLLERGANPNLADVNGWTPLHIMCIECNWFLKTFFRINEERQQPVDINAKTNEGRTPLNLLRNRMPVNYEEASRYLEQRGAELD</sequence>
<feature type="repeat" description="ANK" evidence="3">
    <location>
        <begin position="842"/>
        <end position="874"/>
    </location>
</feature>
<dbReference type="InterPro" id="IPR002110">
    <property type="entry name" value="Ankyrin_rpt"/>
</dbReference>
<dbReference type="PANTHER" id="PTHR24166:SF48">
    <property type="entry name" value="PROTEIN VAPYRIN"/>
    <property type="match status" value="1"/>
</dbReference>
<dbReference type="SMART" id="SM00248">
    <property type="entry name" value="ANK"/>
    <property type="match status" value="19"/>
</dbReference>
<reference evidence="4 5" key="1">
    <citation type="submission" date="2020-02" db="EMBL/GenBank/DDBJ databases">
        <authorList>
            <person name="Ferguson B K."/>
        </authorList>
    </citation>
    <scope>NUCLEOTIDE SEQUENCE [LARGE SCALE GENOMIC DNA]</scope>
</reference>
<protein>
    <submittedName>
        <fullName evidence="4">Uncharacterized protein</fullName>
    </submittedName>
</protein>
<organism evidence="4 5">
    <name type="scientific">Trichogramma brassicae</name>
    <dbReference type="NCBI Taxonomy" id="86971"/>
    <lineage>
        <taxon>Eukaryota</taxon>
        <taxon>Metazoa</taxon>
        <taxon>Ecdysozoa</taxon>
        <taxon>Arthropoda</taxon>
        <taxon>Hexapoda</taxon>
        <taxon>Insecta</taxon>
        <taxon>Pterygota</taxon>
        <taxon>Neoptera</taxon>
        <taxon>Endopterygota</taxon>
        <taxon>Hymenoptera</taxon>
        <taxon>Apocrita</taxon>
        <taxon>Proctotrupomorpha</taxon>
        <taxon>Chalcidoidea</taxon>
        <taxon>Trichogrammatidae</taxon>
        <taxon>Trichogramma</taxon>
    </lineage>
</organism>
<evidence type="ECO:0000256" key="3">
    <source>
        <dbReference type="PROSITE-ProRule" id="PRU00023"/>
    </source>
</evidence>
<dbReference type="Pfam" id="PF00023">
    <property type="entry name" value="Ank"/>
    <property type="match status" value="1"/>
</dbReference>
<feature type="repeat" description="ANK" evidence="3">
    <location>
        <begin position="332"/>
        <end position="364"/>
    </location>
</feature>
<dbReference type="PRINTS" id="PR01415">
    <property type="entry name" value="ANKYRIN"/>
</dbReference>
<feature type="repeat" description="ANK" evidence="3">
    <location>
        <begin position="554"/>
        <end position="586"/>
    </location>
</feature>
<dbReference type="AlphaFoldDB" id="A0A6H5IID7"/>
<feature type="repeat" description="ANK" evidence="3">
    <location>
        <begin position="481"/>
        <end position="513"/>
    </location>
</feature>
<accession>A0A6H5IID7</accession>
<keyword evidence="5" id="KW-1185">Reference proteome</keyword>
<dbReference type="Proteomes" id="UP000479190">
    <property type="component" value="Unassembled WGS sequence"/>
</dbReference>
<dbReference type="InterPro" id="IPR036770">
    <property type="entry name" value="Ankyrin_rpt-contain_sf"/>
</dbReference>
<feature type="repeat" description="ANK" evidence="3">
    <location>
        <begin position="258"/>
        <end position="291"/>
    </location>
</feature>
<dbReference type="InterPro" id="IPR050889">
    <property type="entry name" value="Dendritic_Spine_Reg/Scaffold"/>
</dbReference>
<keyword evidence="1" id="KW-0677">Repeat</keyword>
<proteinExistence type="predicted"/>
<dbReference type="PROSITE" id="PS50297">
    <property type="entry name" value="ANK_REP_REGION"/>
    <property type="match status" value="9"/>
</dbReference>
<keyword evidence="2 3" id="KW-0040">ANK repeat</keyword>
<evidence type="ECO:0000313" key="4">
    <source>
        <dbReference type="EMBL" id="CAB0037247.1"/>
    </source>
</evidence>
<dbReference type="PANTHER" id="PTHR24166">
    <property type="entry name" value="ROLLING PEBBLES, ISOFORM B"/>
    <property type="match status" value="1"/>
</dbReference>
<dbReference type="EMBL" id="CADCXV010000847">
    <property type="protein sequence ID" value="CAB0037247.1"/>
    <property type="molecule type" value="Genomic_DNA"/>
</dbReference>
<dbReference type="SUPFAM" id="SSF48403">
    <property type="entry name" value="Ankyrin repeat"/>
    <property type="match status" value="3"/>
</dbReference>
<feature type="repeat" description="ANK" evidence="3">
    <location>
        <begin position="626"/>
        <end position="658"/>
    </location>
</feature>
<dbReference type="OrthoDB" id="194358at2759"/>
<feature type="repeat" description="ANK" evidence="3">
    <location>
        <begin position="182"/>
        <end position="207"/>
    </location>
</feature>
<name>A0A6H5IID7_9HYME</name>
<feature type="repeat" description="ANK" evidence="3">
    <location>
        <begin position="698"/>
        <end position="730"/>
    </location>
</feature>
<evidence type="ECO:0000256" key="2">
    <source>
        <dbReference type="ARBA" id="ARBA00023043"/>
    </source>
</evidence>
<dbReference type="PROSITE" id="PS50088">
    <property type="entry name" value="ANK_REPEAT"/>
    <property type="match status" value="9"/>
</dbReference>